<feature type="domain" description="DUF1330" evidence="1">
    <location>
        <begin position="39"/>
        <end position="114"/>
    </location>
</feature>
<evidence type="ECO:0000259" key="1">
    <source>
        <dbReference type="Pfam" id="PF07045"/>
    </source>
</evidence>
<evidence type="ECO:0000313" key="3">
    <source>
        <dbReference type="Proteomes" id="UP000193285"/>
    </source>
</evidence>
<dbReference type="AlphaFoldDB" id="A0A1X2ACW8"/>
<sequence>MGTSLEPAPEQFAALAARPSDAPVVMVNLLKFKTPGGLESYLQYGQEVVPHLQRVGATLRYAGAAPSNVIGDGERPWWDAILIVEYPTPQAFIDMVTTPEYAKVHEHRAAGLERGDLIATSAWSMA</sequence>
<dbReference type="Pfam" id="PF07045">
    <property type="entry name" value="DUF1330"/>
    <property type="match status" value="1"/>
</dbReference>
<dbReference type="SUPFAM" id="SSF54909">
    <property type="entry name" value="Dimeric alpha+beta barrel"/>
    <property type="match status" value="1"/>
</dbReference>
<dbReference type="InterPro" id="IPR010753">
    <property type="entry name" value="DUF1330"/>
</dbReference>
<dbReference type="Proteomes" id="UP000193285">
    <property type="component" value="Unassembled WGS sequence"/>
</dbReference>
<comment type="caution">
    <text evidence="2">The sequence shown here is derived from an EMBL/GenBank/DDBJ whole genome shotgun (WGS) entry which is preliminary data.</text>
</comment>
<reference evidence="2 3" key="1">
    <citation type="journal article" date="2015" name="Emerg. Microbes Infect.">
        <title>Characterization of 17 strains belonging to the Mycobacterium simiae complex and description of Mycobacterium paraense sp. nov.</title>
        <authorList>
            <person name="Fusco da Costa A.R."/>
            <person name="Fedrizzi T."/>
            <person name="Lopes M.L."/>
            <person name="Pecorari M."/>
            <person name="Oliveira da Costa W.L."/>
            <person name="Giacobazzi E."/>
            <person name="da Costa Bahia J.R."/>
            <person name="De Sanctis V."/>
            <person name="Batista Lima K.V."/>
            <person name="Bertorelli R."/>
            <person name="Grottola A."/>
            <person name="Fabio A."/>
            <person name="Mariottini A."/>
            <person name="Ferretti P."/>
            <person name="Di Leva F."/>
            <person name="Fregni Serpini G."/>
            <person name="Tagliazucchi S."/>
            <person name="Rumpianesi F."/>
            <person name="Jousson O."/>
            <person name="Segata N."/>
            <person name="Tortoli E."/>
        </authorList>
    </citation>
    <scope>NUCLEOTIDE SEQUENCE [LARGE SCALE GENOMIC DNA]</scope>
    <source>
        <strain evidence="2 3">IEC33</strain>
    </source>
</reference>
<organism evidence="2 3">
    <name type="scientific">Mycobacterium paraense</name>
    <dbReference type="NCBI Taxonomy" id="767916"/>
    <lineage>
        <taxon>Bacteria</taxon>
        <taxon>Bacillati</taxon>
        <taxon>Actinomycetota</taxon>
        <taxon>Actinomycetes</taxon>
        <taxon>Mycobacteriales</taxon>
        <taxon>Mycobacteriaceae</taxon>
        <taxon>Mycobacterium</taxon>
        <taxon>Mycobacterium simiae complex</taxon>
    </lineage>
</organism>
<dbReference type="OrthoDB" id="3624550at2"/>
<accession>A0A1X2ACW8</accession>
<protein>
    <recommendedName>
        <fullName evidence="1">DUF1330 domain-containing protein</fullName>
    </recommendedName>
</protein>
<dbReference type="EMBL" id="LQPN01000039">
    <property type="protein sequence ID" value="ORW48770.1"/>
    <property type="molecule type" value="Genomic_DNA"/>
</dbReference>
<dbReference type="STRING" id="767916.AWB91_15110"/>
<evidence type="ECO:0000313" key="2">
    <source>
        <dbReference type="EMBL" id="ORW48770.1"/>
    </source>
</evidence>
<dbReference type="RefSeq" id="WP_085244806.1">
    <property type="nucleotide sequence ID" value="NZ_LQPN01000039.1"/>
</dbReference>
<dbReference type="Gene3D" id="3.30.70.100">
    <property type="match status" value="1"/>
</dbReference>
<dbReference type="PANTHER" id="PTHR40257">
    <property type="match status" value="1"/>
</dbReference>
<dbReference type="PANTHER" id="PTHR40257:SF1">
    <property type="entry name" value="DUF1330 DOMAIN-CONTAINING PROTEIN"/>
    <property type="match status" value="1"/>
</dbReference>
<name>A0A1X2ACW8_9MYCO</name>
<gene>
    <name evidence="2" type="ORF">AWB90_11105</name>
</gene>
<dbReference type="InterPro" id="IPR011008">
    <property type="entry name" value="Dimeric_a/b-barrel"/>
</dbReference>
<proteinExistence type="predicted"/>